<dbReference type="GO" id="GO:0020037">
    <property type="term" value="F:heme binding"/>
    <property type="evidence" value="ECO:0007669"/>
    <property type="project" value="InterPro"/>
</dbReference>
<reference evidence="3 4" key="1">
    <citation type="submission" date="2019-08" db="EMBL/GenBank/DDBJ databases">
        <title>Whole genome of Aphis craccivora.</title>
        <authorList>
            <person name="Voronova N.V."/>
            <person name="Shulinski R.S."/>
            <person name="Bandarenka Y.V."/>
            <person name="Zhorov D.G."/>
            <person name="Warner D."/>
        </authorList>
    </citation>
    <scope>NUCLEOTIDE SEQUENCE [LARGE SCALE GENOMIC DNA]</scope>
    <source>
        <strain evidence="3">180601</strain>
        <tissue evidence="3">Whole Body</tissue>
    </source>
</reference>
<accession>A0A6G0Y1Z7</accession>
<feature type="transmembrane region" description="Helical" evidence="2">
    <location>
        <begin position="25"/>
        <end position="41"/>
    </location>
</feature>
<name>A0A6G0Y1Z7_APHCR</name>
<dbReference type="SUPFAM" id="SSF48264">
    <property type="entry name" value="Cytochrome P450"/>
    <property type="match status" value="1"/>
</dbReference>
<organism evidence="3 4">
    <name type="scientific">Aphis craccivora</name>
    <name type="common">Cowpea aphid</name>
    <dbReference type="NCBI Taxonomy" id="307492"/>
    <lineage>
        <taxon>Eukaryota</taxon>
        <taxon>Metazoa</taxon>
        <taxon>Ecdysozoa</taxon>
        <taxon>Arthropoda</taxon>
        <taxon>Hexapoda</taxon>
        <taxon>Insecta</taxon>
        <taxon>Pterygota</taxon>
        <taxon>Neoptera</taxon>
        <taxon>Paraneoptera</taxon>
        <taxon>Hemiptera</taxon>
        <taxon>Sternorrhyncha</taxon>
        <taxon>Aphidomorpha</taxon>
        <taxon>Aphidoidea</taxon>
        <taxon>Aphididae</taxon>
        <taxon>Aphidini</taxon>
        <taxon>Aphis</taxon>
        <taxon>Aphis</taxon>
    </lineage>
</organism>
<keyword evidence="2" id="KW-0812">Transmembrane</keyword>
<dbReference type="Gene3D" id="1.10.630.10">
    <property type="entry name" value="Cytochrome P450"/>
    <property type="match status" value="1"/>
</dbReference>
<keyword evidence="2" id="KW-0472">Membrane</keyword>
<keyword evidence="1" id="KW-0503">Monooxygenase</keyword>
<evidence type="ECO:0000256" key="1">
    <source>
        <dbReference type="ARBA" id="ARBA00023033"/>
    </source>
</evidence>
<dbReference type="GO" id="GO:0004497">
    <property type="term" value="F:monooxygenase activity"/>
    <property type="evidence" value="ECO:0007669"/>
    <property type="project" value="UniProtKB-KW"/>
</dbReference>
<dbReference type="GO" id="GO:0016705">
    <property type="term" value="F:oxidoreductase activity, acting on paired donors, with incorporation or reduction of molecular oxygen"/>
    <property type="evidence" value="ECO:0007669"/>
    <property type="project" value="InterPro"/>
</dbReference>
<sequence>MDVSQEFSATSKHAAGRLRMTSTELTGYAVISFIVVLWCYFKWKQRPFERVASKMTGPPSYPIIGISLEVMGTPQQIIERIIKLFEVYGPEPQKLWFGPYFAVTIAKPEDIQIILNSSKALDKSQFYNFFKNAVGEGLFSAPGQCKI</sequence>
<keyword evidence="4" id="KW-1185">Reference proteome</keyword>
<gene>
    <name evidence="3" type="ORF">FWK35_00018805</name>
</gene>
<dbReference type="GO" id="GO:0005506">
    <property type="term" value="F:iron ion binding"/>
    <property type="evidence" value="ECO:0007669"/>
    <property type="project" value="InterPro"/>
</dbReference>
<dbReference type="InterPro" id="IPR036396">
    <property type="entry name" value="Cyt_P450_sf"/>
</dbReference>
<proteinExistence type="predicted"/>
<keyword evidence="2" id="KW-1133">Transmembrane helix</keyword>
<dbReference type="EMBL" id="VUJU01006792">
    <property type="protein sequence ID" value="KAF0747583.1"/>
    <property type="molecule type" value="Genomic_DNA"/>
</dbReference>
<evidence type="ECO:0000313" key="3">
    <source>
        <dbReference type="EMBL" id="KAF0747583.1"/>
    </source>
</evidence>
<evidence type="ECO:0000313" key="4">
    <source>
        <dbReference type="Proteomes" id="UP000478052"/>
    </source>
</evidence>
<protein>
    <submittedName>
        <fullName evidence="3">Uncharacterized protein</fullName>
    </submittedName>
</protein>
<evidence type="ECO:0000256" key="2">
    <source>
        <dbReference type="SAM" id="Phobius"/>
    </source>
</evidence>
<keyword evidence="1" id="KW-0560">Oxidoreductase</keyword>
<comment type="caution">
    <text evidence="3">The sequence shown here is derived from an EMBL/GenBank/DDBJ whole genome shotgun (WGS) entry which is preliminary data.</text>
</comment>
<dbReference type="Proteomes" id="UP000478052">
    <property type="component" value="Unassembled WGS sequence"/>
</dbReference>
<dbReference type="OrthoDB" id="1470350at2759"/>
<dbReference type="AlphaFoldDB" id="A0A6G0Y1Z7"/>
<feature type="non-terminal residue" evidence="3">
    <location>
        <position position="147"/>
    </location>
</feature>